<evidence type="ECO:0000313" key="9">
    <source>
        <dbReference type="Proteomes" id="UP001216150"/>
    </source>
</evidence>
<dbReference type="CDD" id="cd12087">
    <property type="entry name" value="TM_EGFR-like"/>
    <property type="match status" value="1"/>
</dbReference>
<feature type="compositionally biased region" description="Polar residues" evidence="5">
    <location>
        <begin position="169"/>
        <end position="188"/>
    </location>
</feature>
<dbReference type="AlphaFoldDB" id="A0AAD6DD41"/>
<organism evidence="8 9">
    <name type="scientific">Penicillium hetheringtonii</name>
    <dbReference type="NCBI Taxonomy" id="911720"/>
    <lineage>
        <taxon>Eukaryota</taxon>
        <taxon>Fungi</taxon>
        <taxon>Dikarya</taxon>
        <taxon>Ascomycota</taxon>
        <taxon>Pezizomycotina</taxon>
        <taxon>Eurotiomycetes</taxon>
        <taxon>Eurotiomycetidae</taxon>
        <taxon>Eurotiales</taxon>
        <taxon>Aspergillaceae</taxon>
        <taxon>Penicillium</taxon>
    </lineage>
</organism>
<reference evidence="8 9" key="1">
    <citation type="journal article" date="2023" name="IMA Fungus">
        <title>Comparative genomic study of the Penicillium genus elucidates a diverse pangenome and 15 lateral gene transfer events.</title>
        <authorList>
            <person name="Petersen C."/>
            <person name="Sorensen T."/>
            <person name="Nielsen M.R."/>
            <person name="Sondergaard T.E."/>
            <person name="Sorensen J.L."/>
            <person name="Fitzpatrick D.A."/>
            <person name="Frisvad J.C."/>
            <person name="Nielsen K.L."/>
        </authorList>
    </citation>
    <scope>NUCLEOTIDE SEQUENCE [LARGE SCALE GENOMIC DNA]</scope>
    <source>
        <strain evidence="8 9">IBT 29057</strain>
    </source>
</reference>
<dbReference type="InterPro" id="IPR051694">
    <property type="entry name" value="Immunoregulatory_rcpt-like"/>
</dbReference>
<evidence type="ECO:0000313" key="8">
    <source>
        <dbReference type="EMBL" id="KAJ5572475.1"/>
    </source>
</evidence>
<evidence type="ECO:0000256" key="3">
    <source>
        <dbReference type="ARBA" id="ARBA00022989"/>
    </source>
</evidence>
<name>A0AAD6DD41_9EURO</name>
<keyword evidence="7" id="KW-0732">Signal</keyword>
<dbReference type="GO" id="GO:0071944">
    <property type="term" value="C:cell periphery"/>
    <property type="evidence" value="ECO:0007669"/>
    <property type="project" value="UniProtKB-ARBA"/>
</dbReference>
<keyword evidence="2 6" id="KW-0812">Transmembrane</keyword>
<feature type="signal peptide" evidence="7">
    <location>
        <begin position="1"/>
        <end position="21"/>
    </location>
</feature>
<keyword evidence="9" id="KW-1185">Reference proteome</keyword>
<comment type="caution">
    <text evidence="8">The sequence shown here is derived from an EMBL/GenBank/DDBJ whole genome shotgun (WGS) entry which is preliminary data.</text>
</comment>
<evidence type="ECO:0000256" key="5">
    <source>
        <dbReference type="SAM" id="MobiDB-lite"/>
    </source>
</evidence>
<dbReference type="Proteomes" id="UP001216150">
    <property type="component" value="Unassembled WGS sequence"/>
</dbReference>
<accession>A0AAD6DD41</accession>
<keyword evidence="3 6" id="KW-1133">Transmembrane helix</keyword>
<dbReference type="PANTHER" id="PTHR15549">
    <property type="entry name" value="PAIRED IMMUNOGLOBULIN-LIKE TYPE 2 RECEPTOR"/>
    <property type="match status" value="1"/>
</dbReference>
<protein>
    <recommendedName>
        <fullName evidence="10">Mid2 domain-containing protein</fullName>
    </recommendedName>
</protein>
<sequence>MKLTVSLLGLNLLFLLPFAKSWTLVWRNASDNSFVEHSKTSMPCTKIDNAKGKLFEYDSEDGPFEISLYNNGDCSGTASGWASKLLSKNASSAINSFKVDSTLTTTTISTQTRPASTSATPDMPSSASSSGTRLSGGAIAGIVIGGVAGVAMIVLILFLIARRRRQARSTDPTRISSMGYTSTPSTHGSPDKYRSPCHLEQDIVAEYSKKQEETAATSSIQGSSNVPSRVVELPGDYNPAEMSSSNTRTEMEARAQSGNPPA</sequence>
<proteinExistence type="predicted"/>
<evidence type="ECO:0000256" key="2">
    <source>
        <dbReference type="ARBA" id="ARBA00022692"/>
    </source>
</evidence>
<feature type="compositionally biased region" description="Polar residues" evidence="5">
    <location>
        <begin position="214"/>
        <end position="227"/>
    </location>
</feature>
<feature type="chain" id="PRO_5041934329" description="Mid2 domain-containing protein" evidence="7">
    <location>
        <begin position="22"/>
        <end position="262"/>
    </location>
</feature>
<feature type="region of interest" description="Disordered" evidence="5">
    <location>
        <begin position="108"/>
        <end position="133"/>
    </location>
</feature>
<evidence type="ECO:0008006" key="10">
    <source>
        <dbReference type="Google" id="ProtNLM"/>
    </source>
</evidence>
<dbReference type="GO" id="GO:0016020">
    <property type="term" value="C:membrane"/>
    <property type="evidence" value="ECO:0007669"/>
    <property type="project" value="UniProtKB-SubCell"/>
</dbReference>
<gene>
    <name evidence="8" type="ORF">N7450_009459</name>
</gene>
<feature type="compositionally biased region" description="Low complexity" evidence="5">
    <location>
        <begin position="108"/>
        <end position="117"/>
    </location>
</feature>
<evidence type="ECO:0000256" key="4">
    <source>
        <dbReference type="ARBA" id="ARBA00023136"/>
    </source>
</evidence>
<evidence type="ECO:0000256" key="7">
    <source>
        <dbReference type="SAM" id="SignalP"/>
    </source>
</evidence>
<evidence type="ECO:0000256" key="6">
    <source>
        <dbReference type="SAM" id="Phobius"/>
    </source>
</evidence>
<evidence type="ECO:0000256" key="1">
    <source>
        <dbReference type="ARBA" id="ARBA00004167"/>
    </source>
</evidence>
<dbReference type="EMBL" id="JAQJAC010000009">
    <property type="protein sequence ID" value="KAJ5572475.1"/>
    <property type="molecule type" value="Genomic_DNA"/>
</dbReference>
<keyword evidence="4 6" id="KW-0472">Membrane</keyword>
<dbReference type="PANTHER" id="PTHR15549:SF26">
    <property type="entry name" value="AXIAL BUDDING PATTERN PROTEIN 2-RELATED"/>
    <property type="match status" value="1"/>
</dbReference>
<feature type="region of interest" description="Disordered" evidence="5">
    <location>
        <begin position="167"/>
        <end position="195"/>
    </location>
</feature>
<feature type="transmembrane region" description="Helical" evidence="6">
    <location>
        <begin position="138"/>
        <end position="160"/>
    </location>
</feature>
<feature type="region of interest" description="Disordered" evidence="5">
    <location>
        <begin position="210"/>
        <end position="262"/>
    </location>
</feature>
<comment type="subcellular location">
    <subcellularLocation>
        <location evidence="1">Membrane</location>
        <topology evidence="1">Single-pass membrane protein</topology>
    </subcellularLocation>
</comment>